<dbReference type="PROSITE" id="PS50280">
    <property type="entry name" value="SET"/>
    <property type="match status" value="1"/>
</dbReference>
<gene>
    <name evidence="4" type="ORF">Vbra_20183</name>
</gene>
<keyword evidence="2" id="KW-1133">Transmembrane helix</keyword>
<dbReference type="SUPFAM" id="SSF82199">
    <property type="entry name" value="SET domain"/>
    <property type="match status" value="1"/>
</dbReference>
<dbReference type="Gene3D" id="3.90.1410.10">
    <property type="entry name" value="set domain protein methyltransferase, domain 1"/>
    <property type="match status" value="1"/>
</dbReference>
<dbReference type="EMBL" id="CDMY01000158">
    <property type="protein sequence ID" value="CEL93350.1"/>
    <property type="molecule type" value="Genomic_DNA"/>
</dbReference>
<proteinExistence type="predicted"/>
<feature type="region of interest" description="Disordered" evidence="1">
    <location>
        <begin position="1"/>
        <end position="23"/>
    </location>
</feature>
<dbReference type="AlphaFoldDB" id="A0A0G4ECS7"/>
<reference evidence="4 5" key="1">
    <citation type="submission" date="2014-11" db="EMBL/GenBank/DDBJ databases">
        <authorList>
            <person name="Zhu J."/>
            <person name="Qi W."/>
            <person name="Song R."/>
        </authorList>
    </citation>
    <scope>NUCLEOTIDE SEQUENCE [LARGE SCALE GENOMIC DNA]</scope>
</reference>
<evidence type="ECO:0000256" key="1">
    <source>
        <dbReference type="SAM" id="MobiDB-lite"/>
    </source>
</evidence>
<dbReference type="InterPro" id="IPR046341">
    <property type="entry name" value="SET_dom_sf"/>
</dbReference>
<dbReference type="Proteomes" id="UP000041254">
    <property type="component" value="Unassembled WGS sequence"/>
</dbReference>
<keyword evidence="2" id="KW-0472">Membrane</keyword>
<evidence type="ECO:0000256" key="2">
    <source>
        <dbReference type="SAM" id="Phobius"/>
    </source>
</evidence>
<feature type="transmembrane region" description="Helical" evidence="2">
    <location>
        <begin position="51"/>
        <end position="69"/>
    </location>
</feature>
<dbReference type="PANTHER" id="PTHR13271">
    <property type="entry name" value="UNCHARACTERIZED PUTATIVE METHYLTRANSFERASE"/>
    <property type="match status" value="1"/>
</dbReference>
<feature type="domain" description="SET" evidence="3">
    <location>
        <begin position="101"/>
        <end position="324"/>
    </location>
</feature>
<evidence type="ECO:0000259" key="3">
    <source>
        <dbReference type="PROSITE" id="PS50280"/>
    </source>
</evidence>
<dbReference type="InterPro" id="IPR050600">
    <property type="entry name" value="SETD3_SETD6_MTase"/>
</dbReference>
<dbReference type="GO" id="GO:0016279">
    <property type="term" value="F:protein-lysine N-methyltransferase activity"/>
    <property type="evidence" value="ECO:0007669"/>
    <property type="project" value="TreeGrafter"/>
</dbReference>
<dbReference type="OrthoDB" id="341421at2759"/>
<protein>
    <recommendedName>
        <fullName evidence="3">SET domain-containing protein</fullName>
    </recommendedName>
</protein>
<dbReference type="InParanoid" id="A0A0G4ECS7"/>
<dbReference type="PANTHER" id="PTHR13271:SF154">
    <property type="entry name" value="GRIP DOMAIN-CONTAINING PROTEIN"/>
    <property type="match status" value="1"/>
</dbReference>
<keyword evidence="2" id="KW-0812">Transmembrane</keyword>
<dbReference type="CDD" id="cd10527">
    <property type="entry name" value="SET_LSMT"/>
    <property type="match status" value="1"/>
</dbReference>
<keyword evidence="5" id="KW-1185">Reference proteome</keyword>
<dbReference type="VEuPathDB" id="CryptoDB:Vbra_20183"/>
<name>A0A0G4ECS7_VITBC</name>
<accession>A0A0G4ECS7</accession>
<evidence type="ECO:0000313" key="4">
    <source>
        <dbReference type="EMBL" id="CEL93350.1"/>
    </source>
</evidence>
<sequence>MVRHRHKSTHPPPDSGSSFSSLRDEPMDAIEEEASSPWSADWSWMLRAAPLLLLVVLIALAAHLVSYVWNEDESQSLLTELLTQWRTWGSVIHLIPGHHAPSPFPSPSPSDRGLIRGLTAANDVTTDDLLLRIPANLTFSYRSIHPHIQACEAFSGPLRCSNVESLLMGFLHAHHQWHTGDDPDANQRFAAWFATLPSLADIHSALSFLSLSADLERVANMTDDSLFSVARNLTSRIPVIAGERLGHLVDGAAVTEERIVWAYALLRSRVHWLGEEGYAFMPVIDLLNHHYDHNAAIEESEMGYFDVRATRPIQQGDPVFISYGEFSNLRLLLTYGFTLADNPVGPFLPVDLTRPPFDHPAPSPAPPPCLTHDSFDQPGIIYRGDDPHADTAVGCLVDAMGAAEGDTGDKRGKAASYLRGLCSERLSAWWSLSSTVIASLSDPSATSEGSNGVSDGYRWFIDTLVRCVDEEMSLLDKCVQGRGRGVT</sequence>
<evidence type="ECO:0000313" key="5">
    <source>
        <dbReference type="Proteomes" id="UP000041254"/>
    </source>
</evidence>
<dbReference type="InterPro" id="IPR001214">
    <property type="entry name" value="SET_dom"/>
</dbReference>
<dbReference type="Pfam" id="PF00856">
    <property type="entry name" value="SET"/>
    <property type="match status" value="1"/>
</dbReference>
<organism evidence="4 5">
    <name type="scientific">Vitrella brassicaformis (strain CCMP3155)</name>
    <dbReference type="NCBI Taxonomy" id="1169540"/>
    <lineage>
        <taxon>Eukaryota</taxon>
        <taxon>Sar</taxon>
        <taxon>Alveolata</taxon>
        <taxon>Colpodellida</taxon>
        <taxon>Vitrellaceae</taxon>
        <taxon>Vitrella</taxon>
    </lineage>
</organism>